<dbReference type="Proteomes" id="UP000805193">
    <property type="component" value="Unassembled WGS sequence"/>
</dbReference>
<evidence type="ECO:0000313" key="2">
    <source>
        <dbReference type="Proteomes" id="UP000805193"/>
    </source>
</evidence>
<proteinExistence type="predicted"/>
<accession>A0AC60QNK6</accession>
<reference evidence="1 2" key="1">
    <citation type="journal article" date="2020" name="Cell">
        <title>Large-Scale Comparative Analyses of Tick Genomes Elucidate Their Genetic Diversity and Vector Capacities.</title>
        <authorList>
            <consortium name="Tick Genome and Microbiome Consortium (TIGMIC)"/>
            <person name="Jia N."/>
            <person name="Wang J."/>
            <person name="Shi W."/>
            <person name="Du L."/>
            <person name="Sun Y."/>
            <person name="Zhan W."/>
            <person name="Jiang J.F."/>
            <person name="Wang Q."/>
            <person name="Zhang B."/>
            <person name="Ji P."/>
            <person name="Bell-Sakyi L."/>
            <person name="Cui X.M."/>
            <person name="Yuan T.T."/>
            <person name="Jiang B.G."/>
            <person name="Yang W.F."/>
            <person name="Lam T.T."/>
            <person name="Chang Q.C."/>
            <person name="Ding S.J."/>
            <person name="Wang X.J."/>
            <person name="Zhu J.G."/>
            <person name="Ruan X.D."/>
            <person name="Zhao L."/>
            <person name="Wei J.T."/>
            <person name="Ye R.Z."/>
            <person name="Que T.C."/>
            <person name="Du C.H."/>
            <person name="Zhou Y.H."/>
            <person name="Cheng J.X."/>
            <person name="Dai P.F."/>
            <person name="Guo W.B."/>
            <person name="Han X.H."/>
            <person name="Huang E.J."/>
            <person name="Li L.F."/>
            <person name="Wei W."/>
            <person name="Gao Y.C."/>
            <person name="Liu J.Z."/>
            <person name="Shao H.Z."/>
            <person name="Wang X."/>
            <person name="Wang C.C."/>
            <person name="Yang T.C."/>
            <person name="Huo Q.B."/>
            <person name="Li W."/>
            <person name="Chen H.Y."/>
            <person name="Chen S.E."/>
            <person name="Zhou L.G."/>
            <person name="Ni X.B."/>
            <person name="Tian J.H."/>
            <person name="Sheng Y."/>
            <person name="Liu T."/>
            <person name="Pan Y.S."/>
            <person name="Xia L.Y."/>
            <person name="Li J."/>
            <person name="Zhao F."/>
            <person name="Cao W.C."/>
        </authorList>
    </citation>
    <scope>NUCLEOTIDE SEQUENCE [LARGE SCALE GENOMIC DNA]</scope>
    <source>
        <strain evidence="1">Iper-2018</strain>
    </source>
</reference>
<protein>
    <submittedName>
        <fullName evidence="1">Uncharacterized protein</fullName>
    </submittedName>
</protein>
<name>A0AC60QNK6_IXOPE</name>
<evidence type="ECO:0000313" key="1">
    <source>
        <dbReference type="EMBL" id="KAG0437686.1"/>
    </source>
</evidence>
<comment type="caution">
    <text evidence="1">The sequence shown here is derived from an EMBL/GenBank/DDBJ whole genome shotgun (WGS) entry which is preliminary data.</text>
</comment>
<gene>
    <name evidence="1" type="ORF">HPB47_017331</name>
</gene>
<dbReference type="EMBL" id="JABSTQ010006235">
    <property type="protein sequence ID" value="KAG0437686.1"/>
    <property type="molecule type" value="Genomic_DNA"/>
</dbReference>
<organism evidence="1 2">
    <name type="scientific">Ixodes persulcatus</name>
    <name type="common">Taiga tick</name>
    <dbReference type="NCBI Taxonomy" id="34615"/>
    <lineage>
        <taxon>Eukaryota</taxon>
        <taxon>Metazoa</taxon>
        <taxon>Ecdysozoa</taxon>
        <taxon>Arthropoda</taxon>
        <taxon>Chelicerata</taxon>
        <taxon>Arachnida</taxon>
        <taxon>Acari</taxon>
        <taxon>Parasitiformes</taxon>
        <taxon>Ixodida</taxon>
        <taxon>Ixodoidea</taxon>
        <taxon>Ixodidae</taxon>
        <taxon>Ixodinae</taxon>
        <taxon>Ixodes</taxon>
    </lineage>
</organism>
<sequence>MDRSAPKQPSQRIEHCVQITIESAKGSGAGILVDSRAAGVRRSPVHFQHPGRSSEPGTSAWPSGHQGAQESEILPPPTLPARADHADTVQNDADDRDDGDCISSDDSMNWDIEGKPGAVKHEAGDVDSRSAKGGGKGSLEPPFRIASYESMRKGWNATDDSAGIALRMHGLGSTNIVLNMRPESGDQREKELRVTFLQEACRLLKAQADLAALRTELSRKEETEYTSTQPDDPVDNPTIPKTTPPEVWVEAWAVLADSQCYVFCIWGCRVIKVKQPLEGPHKLYEQLLRLLCTGTELVLHPDIVIRWQ</sequence>
<keyword evidence="2" id="KW-1185">Reference proteome</keyword>